<name>A0A812TYP5_SYMPI</name>
<dbReference type="Gene3D" id="3.40.250.10">
    <property type="entry name" value="Rhodanese-like domain"/>
    <property type="match status" value="1"/>
</dbReference>
<dbReference type="Proteomes" id="UP000649617">
    <property type="component" value="Unassembled WGS sequence"/>
</dbReference>
<evidence type="ECO:0000313" key="2">
    <source>
        <dbReference type="EMBL" id="CAE7555172.1"/>
    </source>
</evidence>
<feature type="non-terminal residue" evidence="2">
    <location>
        <position position="1"/>
    </location>
</feature>
<gene>
    <name evidence="2" type="primary">ACR2.2</name>
    <name evidence="2" type="ORF">SPIL2461_LOCUS14767</name>
</gene>
<dbReference type="GO" id="GO:0005737">
    <property type="term" value="C:cytoplasm"/>
    <property type="evidence" value="ECO:0007669"/>
    <property type="project" value="TreeGrafter"/>
</dbReference>
<dbReference type="InterPro" id="IPR001763">
    <property type="entry name" value="Rhodanese-like_dom"/>
</dbReference>
<accession>A0A812TYP5</accession>
<dbReference type="GO" id="GO:0004725">
    <property type="term" value="F:protein tyrosine phosphatase activity"/>
    <property type="evidence" value="ECO:0007669"/>
    <property type="project" value="TreeGrafter"/>
</dbReference>
<organism evidence="2 3">
    <name type="scientific">Symbiodinium pilosum</name>
    <name type="common">Dinoflagellate</name>
    <dbReference type="NCBI Taxonomy" id="2952"/>
    <lineage>
        <taxon>Eukaryota</taxon>
        <taxon>Sar</taxon>
        <taxon>Alveolata</taxon>
        <taxon>Dinophyceae</taxon>
        <taxon>Suessiales</taxon>
        <taxon>Symbiodiniaceae</taxon>
        <taxon>Symbiodinium</taxon>
    </lineage>
</organism>
<dbReference type="AlphaFoldDB" id="A0A812TYP5"/>
<evidence type="ECO:0000313" key="3">
    <source>
        <dbReference type="Proteomes" id="UP000649617"/>
    </source>
</evidence>
<keyword evidence="3" id="KW-1185">Reference proteome</keyword>
<dbReference type="PROSITE" id="PS50206">
    <property type="entry name" value="RHODANESE_3"/>
    <property type="match status" value="1"/>
</dbReference>
<protein>
    <submittedName>
        <fullName evidence="2">ACR2.2 protein</fullName>
    </submittedName>
</protein>
<comment type="caution">
    <text evidence="2">The sequence shown here is derived from an EMBL/GenBank/DDBJ whole genome shotgun (WGS) entry which is preliminary data.</text>
</comment>
<sequence length="119" mass="13667">AATKTVVHAPRQTYLQGPDFAVPLDQGVERLFAPEVFQLLQAQKCILLDVRDADRDVGFIEGSNHEPTSFQNPLLKRVPELVEKYRQEKLVIFHCQYSLHRGPQCANWYRARADAKQHP</sequence>
<dbReference type="GO" id="GO:0005634">
    <property type="term" value="C:nucleus"/>
    <property type="evidence" value="ECO:0007669"/>
    <property type="project" value="TreeGrafter"/>
</dbReference>
<reference evidence="2" key="1">
    <citation type="submission" date="2021-02" db="EMBL/GenBank/DDBJ databases">
        <authorList>
            <person name="Dougan E. K."/>
            <person name="Rhodes N."/>
            <person name="Thang M."/>
            <person name="Chan C."/>
        </authorList>
    </citation>
    <scope>NUCLEOTIDE SEQUENCE</scope>
</reference>
<feature type="domain" description="Rhodanese" evidence="1">
    <location>
        <begin position="41"/>
        <end position="108"/>
    </location>
</feature>
<dbReference type="InterPro" id="IPR036873">
    <property type="entry name" value="Rhodanese-like_dom_sf"/>
</dbReference>
<dbReference type="SUPFAM" id="SSF52821">
    <property type="entry name" value="Rhodanese/Cell cycle control phosphatase"/>
    <property type="match status" value="1"/>
</dbReference>
<dbReference type="OrthoDB" id="426400at2759"/>
<dbReference type="PANTHER" id="PTHR10828:SF38">
    <property type="entry name" value="ARSENICAL-RESISTANCE PROTEIN 2-RELATED"/>
    <property type="match status" value="1"/>
</dbReference>
<proteinExistence type="predicted"/>
<dbReference type="PANTHER" id="PTHR10828">
    <property type="entry name" value="M-PHASE INDUCER PHOSPHATASE DUAL SPECIFICITY PHOSPHATASE CDC25"/>
    <property type="match status" value="1"/>
</dbReference>
<dbReference type="EMBL" id="CAJNIZ010034758">
    <property type="protein sequence ID" value="CAE7555172.1"/>
    <property type="molecule type" value="Genomic_DNA"/>
</dbReference>
<evidence type="ECO:0000259" key="1">
    <source>
        <dbReference type="PROSITE" id="PS50206"/>
    </source>
</evidence>
<dbReference type="Pfam" id="PF00581">
    <property type="entry name" value="Rhodanese"/>
    <property type="match status" value="1"/>
</dbReference>